<gene>
    <name evidence="1" type="primary">C1</name>
    <name evidence="1" type="ORF">T10_11795</name>
</gene>
<dbReference type="AlphaFoldDB" id="A0A0V1LWP5"/>
<name>A0A0V1LWP5_9BILA</name>
<protein>
    <submittedName>
        <fullName evidence="1">Para-Rep C1</fullName>
    </submittedName>
</protein>
<dbReference type="Proteomes" id="UP000054843">
    <property type="component" value="Unassembled WGS sequence"/>
</dbReference>
<organism evidence="1 2">
    <name type="scientific">Trichinella papuae</name>
    <dbReference type="NCBI Taxonomy" id="268474"/>
    <lineage>
        <taxon>Eukaryota</taxon>
        <taxon>Metazoa</taxon>
        <taxon>Ecdysozoa</taxon>
        <taxon>Nematoda</taxon>
        <taxon>Enoplea</taxon>
        <taxon>Dorylaimia</taxon>
        <taxon>Trichinellida</taxon>
        <taxon>Trichinellidae</taxon>
        <taxon>Trichinella</taxon>
    </lineage>
</organism>
<reference evidence="1 2" key="1">
    <citation type="submission" date="2015-01" db="EMBL/GenBank/DDBJ databases">
        <title>Evolution of Trichinella species and genotypes.</title>
        <authorList>
            <person name="Korhonen P.K."/>
            <person name="Edoardo P."/>
            <person name="Giuseppe L.R."/>
            <person name="Gasser R.B."/>
        </authorList>
    </citation>
    <scope>NUCLEOTIDE SEQUENCE [LARGE SCALE GENOMIC DNA]</scope>
    <source>
        <strain evidence="1">ISS1980</strain>
    </source>
</reference>
<comment type="caution">
    <text evidence="1">The sequence shown here is derived from an EMBL/GenBank/DDBJ whole genome shotgun (WGS) entry which is preliminary data.</text>
</comment>
<sequence>MTYQWARQGVEKNVVVDIERRVSTSHYDGIYSFIEMVKNRVISNTKYRSVIGFMREDVHVVVVTNVNFDDTKITKSRMCLHDLSVKD</sequence>
<accession>A0A0V1LWP5</accession>
<feature type="non-terminal residue" evidence="1">
    <location>
        <position position="87"/>
    </location>
</feature>
<evidence type="ECO:0000313" key="2">
    <source>
        <dbReference type="Proteomes" id="UP000054843"/>
    </source>
</evidence>
<keyword evidence="2" id="KW-1185">Reference proteome</keyword>
<proteinExistence type="predicted"/>
<dbReference type="EMBL" id="JYDO01001845">
    <property type="protein sequence ID" value="KRZ63835.1"/>
    <property type="molecule type" value="Genomic_DNA"/>
</dbReference>
<evidence type="ECO:0000313" key="1">
    <source>
        <dbReference type="EMBL" id="KRZ63835.1"/>
    </source>
</evidence>